<proteinExistence type="inferred from homology"/>
<keyword evidence="2" id="KW-0597">Phosphoprotein</keyword>
<evidence type="ECO:0000256" key="1">
    <source>
        <dbReference type="ARBA" id="ARBA00005639"/>
    </source>
</evidence>
<evidence type="ECO:0000256" key="2">
    <source>
        <dbReference type="ARBA" id="ARBA00022553"/>
    </source>
</evidence>
<dbReference type="InterPro" id="IPR048334">
    <property type="entry name" value="Pellino_FHA"/>
</dbReference>
<dbReference type="GO" id="GO:0000209">
    <property type="term" value="P:protein polyubiquitination"/>
    <property type="evidence" value="ECO:0007669"/>
    <property type="project" value="InterPro"/>
</dbReference>
<evidence type="ECO:0000259" key="4">
    <source>
        <dbReference type="Pfam" id="PF20723"/>
    </source>
</evidence>
<accession>A0A0X3PUF5</accession>
<comment type="similarity">
    <text evidence="1">Belongs to the pellino family.</text>
</comment>
<sequence length="425" mass="47714">MPHDGRVVYGQIILLGTNGDVQPKCCNPRALSKLTLYQRKIANGVDPGPVTVVPDYKSSAAVRSASRHCISYTVGRSNTVVVEYLQNPNIDQFQLGRCAAPVIDFVLADSNPNFDDQPDDAVTPRAMDKSNGRFINFRSRIPKASREPLSSTVSRFACRINVNRNPPHEARIYAAGFDMQRNIFLGERAIKWRHEQMMDGFTTNGVRILRPQTEEGNPGNRSSQNFEIAESPWREVSVCGRIYKLYSNLFVPKECDELPEDNVLEDGTLIDLSGAILLWRSGDSLSKNLTHEELAYMVSILNQTHVQCPVLYRTLRFDNHFLDPSTKSPLHSTDVSGGSNLTCATFGNRQPFVYLNCGHVHGWHPWRHRNDPNDRSADRTCPLCRQASRFVPLTFGEEVAFYVDHGPPTHCFNPCGHIASEATVR</sequence>
<organism evidence="5">
    <name type="scientific">Schistocephalus solidus</name>
    <name type="common">Tapeworm</name>
    <dbReference type="NCBI Taxonomy" id="70667"/>
    <lineage>
        <taxon>Eukaryota</taxon>
        <taxon>Metazoa</taxon>
        <taxon>Spiralia</taxon>
        <taxon>Lophotrochozoa</taxon>
        <taxon>Platyhelminthes</taxon>
        <taxon>Cestoda</taxon>
        <taxon>Eucestoda</taxon>
        <taxon>Diphyllobothriidea</taxon>
        <taxon>Diphyllobothriidae</taxon>
        <taxon>Schistocephalus</taxon>
    </lineage>
</organism>
<evidence type="ECO:0008006" key="6">
    <source>
        <dbReference type="Google" id="ProtNLM"/>
    </source>
</evidence>
<name>A0A0X3PUF5_SCHSO</name>
<feature type="domain" description="Pellino RING" evidence="4">
    <location>
        <begin position="345"/>
        <end position="425"/>
    </location>
</feature>
<evidence type="ECO:0000259" key="3">
    <source>
        <dbReference type="Pfam" id="PF04710"/>
    </source>
</evidence>
<reference evidence="5" key="1">
    <citation type="submission" date="2016-01" db="EMBL/GenBank/DDBJ databases">
        <title>Reference transcriptome for the parasite Schistocephalus solidus: insights into the molecular evolution of parasitism.</title>
        <authorList>
            <person name="Hebert F.O."/>
            <person name="Grambauer S."/>
            <person name="Barber I."/>
            <person name="Landry C.R."/>
            <person name="Aubin-Horth N."/>
        </authorList>
    </citation>
    <scope>NUCLEOTIDE SEQUENCE</scope>
</reference>
<gene>
    <name evidence="5" type="ORF">TR144050</name>
</gene>
<dbReference type="PANTHER" id="PTHR12098">
    <property type="entry name" value="E3 UBIQUITIN-PROTEIN LIGASE PELLINO-RELATED"/>
    <property type="match status" value="1"/>
</dbReference>
<dbReference type="AlphaFoldDB" id="A0A0X3PUF5"/>
<feature type="domain" description="Pellino FHA" evidence="3">
    <location>
        <begin position="5"/>
        <end position="294"/>
    </location>
</feature>
<dbReference type="GO" id="GO:0008592">
    <property type="term" value="P:regulation of Toll signaling pathway"/>
    <property type="evidence" value="ECO:0007669"/>
    <property type="project" value="InterPro"/>
</dbReference>
<dbReference type="InterPro" id="IPR048335">
    <property type="entry name" value="Pellino_RING"/>
</dbReference>
<dbReference type="Pfam" id="PF20723">
    <property type="entry name" value="Pellino_RING"/>
    <property type="match status" value="1"/>
</dbReference>
<dbReference type="InterPro" id="IPR006800">
    <property type="entry name" value="Pellino_fam"/>
</dbReference>
<dbReference type="GO" id="GO:0061630">
    <property type="term" value="F:ubiquitin protein ligase activity"/>
    <property type="evidence" value="ECO:0007669"/>
    <property type="project" value="InterPro"/>
</dbReference>
<protein>
    <recommendedName>
        <fullName evidence="6">Protein pellino</fullName>
    </recommendedName>
</protein>
<dbReference type="PANTHER" id="PTHR12098:SF2">
    <property type="entry name" value="PROTEIN PELLINO"/>
    <property type="match status" value="1"/>
</dbReference>
<dbReference type="Pfam" id="PF04710">
    <property type="entry name" value="Pellino_FHA"/>
    <property type="match status" value="1"/>
</dbReference>
<dbReference type="EMBL" id="GEEE01009508">
    <property type="protein sequence ID" value="JAP53717.1"/>
    <property type="molecule type" value="Transcribed_RNA"/>
</dbReference>
<evidence type="ECO:0000313" key="5">
    <source>
        <dbReference type="EMBL" id="JAP53717.1"/>
    </source>
</evidence>